<dbReference type="InterPro" id="IPR036047">
    <property type="entry name" value="F-box-like_dom_sf"/>
</dbReference>
<comment type="caution">
    <text evidence="1">The sequence shown here is derived from an EMBL/GenBank/DDBJ whole genome shotgun (WGS) entry which is preliminary data.</text>
</comment>
<dbReference type="EMBL" id="JNBS01004041">
    <property type="protein sequence ID" value="OQR84324.1"/>
    <property type="molecule type" value="Genomic_DNA"/>
</dbReference>
<accession>A0A1V9YEZ0</accession>
<protein>
    <recommendedName>
        <fullName evidence="3">F-box domain-containing protein</fullName>
    </recommendedName>
</protein>
<gene>
    <name evidence="1" type="ORF">THRCLA_10842</name>
</gene>
<evidence type="ECO:0000313" key="1">
    <source>
        <dbReference type="EMBL" id="OQR84324.1"/>
    </source>
</evidence>
<dbReference type="Proteomes" id="UP000243217">
    <property type="component" value="Unassembled WGS sequence"/>
</dbReference>
<evidence type="ECO:0008006" key="3">
    <source>
        <dbReference type="Google" id="ProtNLM"/>
    </source>
</evidence>
<organism evidence="1 2">
    <name type="scientific">Thraustotheca clavata</name>
    <dbReference type="NCBI Taxonomy" id="74557"/>
    <lineage>
        <taxon>Eukaryota</taxon>
        <taxon>Sar</taxon>
        <taxon>Stramenopiles</taxon>
        <taxon>Oomycota</taxon>
        <taxon>Saprolegniomycetes</taxon>
        <taxon>Saprolegniales</taxon>
        <taxon>Achlyaceae</taxon>
        <taxon>Thraustotheca</taxon>
    </lineage>
</organism>
<dbReference type="SUPFAM" id="SSF81383">
    <property type="entry name" value="F-box domain"/>
    <property type="match status" value="1"/>
</dbReference>
<keyword evidence="2" id="KW-1185">Reference proteome</keyword>
<name>A0A1V9YEZ0_9STRA</name>
<proteinExistence type="predicted"/>
<dbReference type="OrthoDB" id="72751at2759"/>
<evidence type="ECO:0000313" key="2">
    <source>
        <dbReference type="Proteomes" id="UP000243217"/>
    </source>
</evidence>
<reference evidence="1 2" key="1">
    <citation type="journal article" date="2014" name="Genome Biol. Evol.">
        <title>The secreted proteins of Achlya hypogyna and Thraustotheca clavata identify the ancestral oomycete secretome and reveal gene acquisitions by horizontal gene transfer.</title>
        <authorList>
            <person name="Misner I."/>
            <person name="Blouin N."/>
            <person name="Leonard G."/>
            <person name="Richards T.A."/>
            <person name="Lane C.E."/>
        </authorList>
    </citation>
    <scope>NUCLEOTIDE SEQUENCE [LARGE SCALE GENOMIC DNA]</scope>
    <source>
        <strain evidence="1 2">ATCC 34112</strain>
    </source>
</reference>
<sequence length="374" mass="42023">MSTGRHETTFSVVWSAIPIEFGAHVLSYLNRNDQIRFLMTNRGIFLDLKNDSMWELVGRSRFQLTDSSHGQWRKDCDRIYFALSESIKLCQYIKNQNAFSLGYINRDIKERIQSQILSMVLLTSNILDTKSREVLMNLDALRCLLRLANSSVMGICDTACTAIANCLAQSGTNQSIENSFTSSMEHYRGTRVLRDLLLSPAVAESGPGPTKQASRTLVNFLIPEANIICSNIDVWEGYIVEKQNDEMLDSALRMKVNGTWIIEYRHCSGTIYMEASIHINKPDNSHNVTGSGSSSKDEQFTLSGQIADRNGVHNLLFDTKFSNNGLPYGPLPILHRAFWSSMHPKVVWGVWEVGTSPHQHSLGTGGVFYMLSPE</sequence>
<dbReference type="AlphaFoldDB" id="A0A1V9YEZ0"/>